<feature type="region of interest" description="Disordered" evidence="1">
    <location>
        <begin position="1"/>
        <end position="20"/>
    </location>
</feature>
<organism evidence="2">
    <name type="scientific">Spironucleus salmonicida</name>
    <dbReference type="NCBI Taxonomy" id="348837"/>
    <lineage>
        <taxon>Eukaryota</taxon>
        <taxon>Metamonada</taxon>
        <taxon>Diplomonadida</taxon>
        <taxon>Hexamitidae</taxon>
        <taxon>Hexamitinae</taxon>
        <taxon>Spironucleus</taxon>
    </lineage>
</organism>
<accession>V6LWZ1</accession>
<sequence length="417" mass="47609">MRSVFLSKKQPQQSDEDSEQAEIDLIKLQPHSSDEVYTEYIQSLYNPSPSPEYLIFAINNIKKFSIQTQIYEETTLSLLISHLSSPHQSVRLTLYRTLTIYLANTQSEQFIDIIGYMKSNYQDSSTTSYLSLLAVLLALQTEYTQEIISQFSILNMIQNSLSTPNFSPKLIIKHLEIAQILAETDILPDGFMISESIQFVSKNFLSKPFFAYLTSLAVASSFSRDFIIENLGILIQTDQKRSILTLLEALLSGSVMFLENCIQQFQIFDISSLVLDALFSDVKTILSALKLLRRILMFDENLLRNEKLILNQIIALSKSSNHSVWTHSLLVLTRFSQVFSEHFGLQFLEQFRGAKISQNGVVVLCKFTDSQIELGSDITELDLALQEIFLQNLGQPVVYEFAKKYCLGQFEDDDLLW</sequence>
<protein>
    <recommendedName>
        <fullName evidence="5">26S proteasome non-ATPase regulatory subunit 5</fullName>
    </recommendedName>
</protein>
<dbReference type="VEuPathDB" id="GiardiaDB:SS50377_20270"/>
<dbReference type="EMBL" id="AUWU02000001">
    <property type="protein sequence ID" value="KAH0576924.1"/>
    <property type="molecule type" value="Genomic_DNA"/>
</dbReference>
<dbReference type="EMBL" id="KI546100">
    <property type="protein sequence ID" value="EST45324.1"/>
    <property type="molecule type" value="Genomic_DNA"/>
</dbReference>
<evidence type="ECO:0000313" key="3">
    <source>
        <dbReference type="EMBL" id="KAH0576924.1"/>
    </source>
</evidence>
<reference evidence="2 3" key="1">
    <citation type="journal article" date="2014" name="PLoS Genet.">
        <title>The Genome of Spironucleus salmonicida Highlights a Fish Pathogen Adapted to Fluctuating Environments.</title>
        <authorList>
            <person name="Xu F."/>
            <person name="Jerlstrom-Hultqvist J."/>
            <person name="Einarsson E."/>
            <person name="Astvaldsson A."/>
            <person name="Svard S.G."/>
            <person name="Andersson J.O."/>
        </authorList>
    </citation>
    <scope>NUCLEOTIDE SEQUENCE</scope>
    <source>
        <strain evidence="3">ATCC 50377</strain>
    </source>
</reference>
<dbReference type="Proteomes" id="UP000018208">
    <property type="component" value="Unassembled WGS sequence"/>
</dbReference>
<keyword evidence="4" id="KW-1185">Reference proteome</keyword>
<gene>
    <name evidence="2" type="ORF">SS50377_14901</name>
    <name evidence="3" type="ORF">SS50377_20270</name>
</gene>
<evidence type="ECO:0000256" key="1">
    <source>
        <dbReference type="SAM" id="MobiDB-lite"/>
    </source>
</evidence>
<dbReference type="SUPFAM" id="SSF48371">
    <property type="entry name" value="ARM repeat"/>
    <property type="match status" value="1"/>
</dbReference>
<evidence type="ECO:0000313" key="4">
    <source>
        <dbReference type="Proteomes" id="UP000018208"/>
    </source>
</evidence>
<name>V6LWZ1_9EUKA</name>
<dbReference type="AlphaFoldDB" id="V6LWZ1"/>
<dbReference type="InterPro" id="IPR016024">
    <property type="entry name" value="ARM-type_fold"/>
</dbReference>
<evidence type="ECO:0000313" key="2">
    <source>
        <dbReference type="EMBL" id="EST45324.1"/>
    </source>
</evidence>
<proteinExistence type="predicted"/>
<evidence type="ECO:0008006" key="5">
    <source>
        <dbReference type="Google" id="ProtNLM"/>
    </source>
</evidence>
<reference evidence="3" key="2">
    <citation type="submission" date="2020-12" db="EMBL/GenBank/DDBJ databases">
        <title>New Spironucleus salmonicida genome in near-complete chromosomes.</title>
        <authorList>
            <person name="Xu F."/>
            <person name="Kurt Z."/>
            <person name="Jimenez-Gonzalez A."/>
            <person name="Astvaldsson A."/>
            <person name="Andersson J.O."/>
            <person name="Svard S.G."/>
        </authorList>
    </citation>
    <scope>NUCLEOTIDE SEQUENCE</scope>
    <source>
        <strain evidence="3">ATCC 50377</strain>
    </source>
</reference>